<dbReference type="PANTHER" id="PTHR13593">
    <property type="match status" value="1"/>
</dbReference>
<accession>A0AAV9GM00</accession>
<dbReference type="InterPro" id="IPR017946">
    <property type="entry name" value="PLC-like_Pdiesterase_TIM-brl"/>
</dbReference>
<evidence type="ECO:0000256" key="1">
    <source>
        <dbReference type="SAM" id="MobiDB-lite"/>
    </source>
</evidence>
<sequence>MAAVTDWRHPKWSEPQPLVLQGVGDKIMAKCTPALLGYANELLCVWVNGQDTLFYSRSTFKPLKTAATAKEALEAHKADFFGHRTWSTPAPITTFDLPERPERARCAPCLAVSHGQVHLVFVDPVGYLVHLKYEPQEWESVTHNILRKGLYACWLDRTIIDTDGRAVTEPPALCVCAGSLYCAYKRDERDEPGSVRLVRLDNATGQWTPLEGARAVALDAKGKVGLAAISDELHMYCCPQDNRRGVLGARLRPDAGMMDAELPPVEILATSEAVHGVSMVSYSGVVTMCFDAYGALITREYGVDDRAEWSLCERHVPDGGRTPVGDAPVVTALDNEFVCFWRAEAPEGKASPLWYMTRRIRGAPPLDRWMDAIVDDRKISYLTIPGAHDAASWSKVPFTGTQLGTITTLLEMGIRYLDVRARAKNPGGPLILAHGPIALWGDRWFDSLYLDDLFKDCYSFMALHPSEGIVIQLSHEVPEPTPQQSDYFVQTVKALISTEYNGHPAPWLLTCHVPTVAELRGHIQLIRRFPLPEGEMPQGQRSYGIDLSTGWGKNDISEISYPHPDARPDQAPIRFKVQDHYDWDYGLIPETRTHAPDLANRSLLLRDVLEDIIVHKWSLVRGFLDRSAGDDQEDTIFINFASANPFRASRQRTVLEMNLGWVLDLIIKDFMENGPWEMAAGVPVYKFGWYNFYVEGLNYRLASYLRSSGPGTYGVVMMDFPQVPRDLVGLLVNSNWPFMKEGTPAPPIPPRPVHLDEVKGALTPPWKAPAPVVVPVPRPRPGPVGDPASVTR</sequence>
<protein>
    <submittedName>
        <fullName evidence="2">PLC-like phosphodiesterase</fullName>
    </submittedName>
</protein>
<keyword evidence="3" id="KW-1185">Reference proteome</keyword>
<dbReference type="Gene3D" id="3.20.20.190">
    <property type="entry name" value="Phosphatidylinositol (PI) phosphodiesterase"/>
    <property type="match status" value="1"/>
</dbReference>
<dbReference type="InterPro" id="IPR051057">
    <property type="entry name" value="PI-PLC_domain"/>
</dbReference>
<dbReference type="SUPFAM" id="SSF51695">
    <property type="entry name" value="PLC-like phosphodiesterases"/>
    <property type="match status" value="1"/>
</dbReference>
<feature type="region of interest" description="Disordered" evidence="1">
    <location>
        <begin position="773"/>
        <end position="792"/>
    </location>
</feature>
<name>A0AAV9GM00_9PEZI</name>
<evidence type="ECO:0000313" key="2">
    <source>
        <dbReference type="EMBL" id="KAK4448741.1"/>
    </source>
</evidence>
<dbReference type="GO" id="GO:0008081">
    <property type="term" value="F:phosphoric diester hydrolase activity"/>
    <property type="evidence" value="ECO:0007669"/>
    <property type="project" value="InterPro"/>
</dbReference>
<reference evidence="2" key="1">
    <citation type="journal article" date="2023" name="Mol. Phylogenet. Evol.">
        <title>Genome-scale phylogeny and comparative genomics of the fungal order Sordariales.</title>
        <authorList>
            <person name="Hensen N."/>
            <person name="Bonometti L."/>
            <person name="Westerberg I."/>
            <person name="Brannstrom I.O."/>
            <person name="Guillou S."/>
            <person name="Cros-Aarteil S."/>
            <person name="Calhoun S."/>
            <person name="Haridas S."/>
            <person name="Kuo A."/>
            <person name="Mondo S."/>
            <person name="Pangilinan J."/>
            <person name="Riley R."/>
            <person name="LaButti K."/>
            <person name="Andreopoulos B."/>
            <person name="Lipzen A."/>
            <person name="Chen C."/>
            <person name="Yan M."/>
            <person name="Daum C."/>
            <person name="Ng V."/>
            <person name="Clum A."/>
            <person name="Steindorff A."/>
            <person name="Ohm R.A."/>
            <person name="Martin F."/>
            <person name="Silar P."/>
            <person name="Natvig D.O."/>
            <person name="Lalanne C."/>
            <person name="Gautier V."/>
            <person name="Ament-Velasquez S.L."/>
            <person name="Kruys A."/>
            <person name="Hutchinson M.I."/>
            <person name="Powell A.J."/>
            <person name="Barry K."/>
            <person name="Miller A.N."/>
            <person name="Grigoriev I.V."/>
            <person name="Debuchy R."/>
            <person name="Gladieux P."/>
            <person name="Hiltunen Thoren M."/>
            <person name="Johannesson H."/>
        </authorList>
    </citation>
    <scope>NUCLEOTIDE SEQUENCE</scope>
    <source>
        <strain evidence="2">PSN243</strain>
    </source>
</reference>
<evidence type="ECO:0000313" key="3">
    <source>
        <dbReference type="Proteomes" id="UP001321760"/>
    </source>
</evidence>
<dbReference type="PROSITE" id="PS50007">
    <property type="entry name" value="PIPLC_X_DOMAIN"/>
    <property type="match status" value="1"/>
</dbReference>
<gene>
    <name evidence="2" type="ORF">QBC34DRAFT_406656</name>
</gene>
<dbReference type="EMBL" id="MU865941">
    <property type="protein sequence ID" value="KAK4448741.1"/>
    <property type="molecule type" value="Genomic_DNA"/>
</dbReference>
<proteinExistence type="predicted"/>
<dbReference type="PANTHER" id="PTHR13593:SF113">
    <property type="entry name" value="SI:DKEY-266F7.9"/>
    <property type="match status" value="1"/>
</dbReference>
<organism evidence="2 3">
    <name type="scientific">Podospora aff. communis PSN243</name>
    <dbReference type="NCBI Taxonomy" id="3040156"/>
    <lineage>
        <taxon>Eukaryota</taxon>
        <taxon>Fungi</taxon>
        <taxon>Dikarya</taxon>
        <taxon>Ascomycota</taxon>
        <taxon>Pezizomycotina</taxon>
        <taxon>Sordariomycetes</taxon>
        <taxon>Sordariomycetidae</taxon>
        <taxon>Sordariales</taxon>
        <taxon>Podosporaceae</taxon>
        <taxon>Podospora</taxon>
    </lineage>
</organism>
<feature type="compositionally biased region" description="Pro residues" evidence="1">
    <location>
        <begin position="773"/>
        <end position="784"/>
    </location>
</feature>
<dbReference type="AlphaFoldDB" id="A0AAV9GM00"/>
<dbReference type="GO" id="GO:0006629">
    <property type="term" value="P:lipid metabolic process"/>
    <property type="evidence" value="ECO:0007669"/>
    <property type="project" value="InterPro"/>
</dbReference>
<reference evidence="2" key="2">
    <citation type="submission" date="2023-05" db="EMBL/GenBank/DDBJ databases">
        <authorList>
            <consortium name="Lawrence Berkeley National Laboratory"/>
            <person name="Steindorff A."/>
            <person name="Hensen N."/>
            <person name="Bonometti L."/>
            <person name="Westerberg I."/>
            <person name="Brannstrom I.O."/>
            <person name="Guillou S."/>
            <person name="Cros-Aarteil S."/>
            <person name="Calhoun S."/>
            <person name="Haridas S."/>
            <person name="Kuo A."/>
            <person name="Mondo S."/>
            <person name="Pangilinan J."/>
            <person name="Riley R."/>
            <person name="Labutti K."/>
            <person name="Andreopoulos B."/>
            <person name="Lipzen A."/>
            <person name="Chen C."/>
            <person name="Yanf M."/>
            <person name="Daum C."/>
            <person name="Ng V."/>
            <person name="Clum A."/>
            <person name="Ohm R."/>
            <person name="Martin F."/>
            <person name="Silar P."/>
            <person name="Natvig D."/>
            <person name="Lalanne C."/>
            <person name="Gautier V."/>
            <person name="Ament-Velasquez S.L."/>
            <person name="Kruys A."/>
            <person name="Hutchinson M.I."/>
            <person name="Powell A.J."/>
            <person name="Barry K."/>
            <person name="Miller A.N."/>
            <person name="Grigoriev I.V."/>
            <person name="Debuchy R."/>
            <person name="Gladieux P."/>
            <person name="Thoren M.H."/>
            <person name="Johannesson H."/>
        </authorList>
    </citation>
    <scope>NUCLEOTIDE SEQUENCE</scope>
    <source>
        <strain evidence="2">PSN243</strain>
    </source>
</reference>
<dbReference type="Proteomes" id="UP001321760">
    <property type="component" value="Unassembled WGS sequence"/>
</dbReference>
<comment type="caution">
    <text evidence="2">The sequence shown here is derived from an EMBL/GenBank/DDBJ whole genome shotgun (WGS) entry which is preliminary data.</text>
</comment>